<keyword evidence="1" id="KW-0433">Leucine-rich repeat</keyword>
<dbReference type="InterPro" id="IPR032675">
    <property type="entry name" value="LRR_dom_sf"/>
</dbReference>
<dbReference type="SUPFAM" id="SSF52058">
    <property type="entry name" value="L domain-like"/>
    <property type="match status" value="1"/>
</dbReference>
<evidence type="ECO:0000313" key="5">
    <source>
        <dbReference type="EMBL" id="KAF7112345.1"/>
    </source>
</evidence>
<sequence length="513" mass="57025">MLQSFQRAPTQLNPPPTTTAVDDTNEENASKTADNHLCTPMSFEQQSLVEFIMEILSRLVSKQGTEAVKGLILNATNVQENTKPFEKMDRLWYCEHVLEVRRDGMGVDSIGLSLTPVSASCCLKELNLKDCHLSYLPGEIGNLISLRTLDLAQNNLNSLPDGICNLTCLKRFRLDNNNVSHLPSGIGRLTSLESLNLERNSLCTLPDTIGMLSCLKELFVGNNKLSHLPSEIGDLDSLKILELQHNNGFHAFPESICKLIRLRGLSLYDCNLSHLPSGIGGLVSLGSLNIAKNNFFTIPDSISNHPRLETIDLSNCANLRSLPKLPTRTSVFAERCPSLESLPLEIDQLGWKGLSELQHGVSIVVPAGDEEVPIWFPYHDGRGPNVSFVVPPSPSVNQKMLGWILRLLLWAPQQAPYQRPHELCIEEVICNKIKKEGLLDVLFLFRVGPTDVHHVWLQYMPQGYGGLQLEGGDEVEIPIYANDALVKNWAIDLIYEADEIHKGTDTLYQVVSI</sequence>
<dbReference type="PANTHER" id="PTHR45752:SF195">
    <property type="entry name" value="LEUCINE-RICH REPEAT (LRR) FAMILY PROTEIN-RELATED"/>
    <property type="match status" value="1"/>
</dbReference>
<keyword evidence="2" id="KW-0677">Repeat</keyword>
<protein>
    <recommendedName>
        <fullName evidence="4">Disease resistance R13L4/SHOC-2-like LRR domain-containing protein</fullName>
    </recommendedName>
</protein>
<dbReference type="GO" id="GO:0006952">
    <property type="term" value="P:defense response"/>
    <property type="evidence" value="ECO:0007669"/>
    <property type="project" value="UniProtKB-ARBA"/>
</dbReference>
<dbReference type="AlphaFoldDB" id="A0A834FYA7"/>
<evidence type="ECO:0000256" key="3">
    <source>
        <dbReference type="SAM" id="MobiDB-lite"/>
    </source>
</evidence>
<dbReference type="OrthoDB" id="1733683at2759"/>
<name>A0A834FYA7_RHOSS</name>
<dbReference type="InterPro" id="IPR055414">
    <property type="entry name" value="LRR_R13L4/SHOC2-like"/>
</dbReference>
<dbReference type="InterPro" id="IPR003591">
    <property type="entry name" value="Leu-rich_rpt_typical-subtyp"/>
</dbReference>
<evidence type="ECO:0000256" key="2">
    <source>
        <dbReference type="ARBA" id="ARBA00022737"/>
    </source>
</evidence>
<comment type="caution">
    <text evidence="5">The sequence shown here is derived from an EMBL/GenBank/DDBJ whole genome shotgun (WGS) entry which is preliminary data.</text>
</comment>
<proteinExistence type="predicted"/>
<keyword evidence="6" id="KW-1185">Reference proteome</keyword>
<evidence type="ECO:0000256" key="1">
    <source>
        <dbReference type="ARBA" id="ARBA00022614"/>
    </source>
</evidence>
<feature type="domain" description="Disease resistance R13L4/SHOC-2-like LRR" evidence="4">
    <location>
        <begin position="112"/>
        <end position="198"/>
    </location>
</feature>
<evidence type="ECO:0000259" key="4">
    <source>
        <dbReference type="Pfam" id="PF23598"/>
    </source>
</evidence>
<dbReference type="GO" id="GO:0051707">
    <property type="term" value="P:response to other organism"/>
    <property type="evidence" value="ECO:0007669"/>
    <property type="project" value="UniProtKB-ARBA"/>
</dbReference>
<dbReference type="Gene3D" id="3.80.10.10">
    <property type="entry name" value="Ribonuclease Inhibitor"/>
    <property type="match status" value="1"/>
</dbReference>
<dbReference type="Proteomes" id="UP000626092">
    <property type="component" value="Unassembled WGS sequence"/>
</dbReference>
<accession>A0A834FYA7</accession>
<dbReference type="PROSITE" id="PS51450">
    <property type="entry name" value="LRR"/>
    <property type="match status" value="1"/>
</dbReference>
<feature type="compositionally biased region" description="Polar residues" evidence="3">
    <location>
        <begin position="1"/>
        <end position="11"/>
    </location>
</feature>
<dbReference type="InterPro" id="IPR050715">
    <property type="entry name" value="LRR-SigEffector_domain"/>
</dbReference>
<reference evidence="5" key="1">
    <citation type="submission" date="2019-11" db="EMBL/GenBank/DDBJ databases">
        <authorList>
            <person name="Liu Y."/>
            <person name="Hou J."/>
            <person name="Li T.-Q."/>
            <person name="Guan C.-H."/>
            <person name="Wu X."/>
            <person name="Wu H.-Z."/>
            <person name="Ling F."/>
            <person name="Zhang R."/>
            <person name="Shi X.-G."/>
            <person name="Ren J.-P."/>
            <person name="Chen E.-F."/>
            <person name="Sun J.-M."/>
        </authorList>
    </citation>
    <scope>NUCLEOTIDE SEQUENCE</scope>
    <source>
        <strain evidence="5">Adult_tree_wgs_1</strain>
        <tissue evidence="5">Leaves</tissue>
    </source>
</reference>
<dbReference type="SMART" id="SM00369">
    <property type="entry name" value="LRR_TYP"/>
    <property type="match status" value="6"/>
</dbReference>
<dbReference type="PANTHER" id="PTHR45752">
    <property type="entry name" value="LEUCINE-RICH REPEAT-CONTAINING"/>
    <property type="match status" value="1"/>
</dbReference>
<organism evidence="5 6">
    <name type="scientific">Rhododendron simsii</name>
    <name type="common">Sims's rhododendron</name>
    <dbReference type="NCBI Taxonomy" id="118357"/>
    <lineage>
        <taxon>Eukaryota</taxon>
        <taxon>Viridiplantae</taxon>
        <taxon>Streptophyta</taxon>
        <taxon>Embryophyta</taxon>
        <taxon>Tracheophyta</taxon>
        <taxon>Spermatophyta</taxon>
        <taxon>Magnoliopsida</taxon>
        <taxon>eudicotyledons</taxon>
        <taxon>Gunneridae</taxon>
        <taxon>Pentapetalae</taxon>
        <taxon>asterids</taxon>
        <taxon>Ericales</taxon>
        <taxon>Ericaceae</taxon>
        <taxon>Ericoideae</taxon>
        <taxon>Rhodoreae</taxon>
        <taxon>Rhododendron</taxon>
    </lineage>
</organism>
<dbReference type="SMART" id="SM00364">
    <property type="entry name" value="LRR_BAC"/>
    <property type="match status" value="5"/>
</dbReference>
<dbReference type="EMBL" id="WJXA01000524">
    <property type="protein sequence ID" value="KAF7112345.1"/>
    <property type="molecule type" value="Genomic_DNA"/>
</dbReference>
<dbReference type="Pfam" id="PF23598">
    <property type="entry name" value="LRR_14"/>
    <property type="match status" value="1"/>
</dbReference>
<feature type="region of interest" description="Disordered" evidence="3">
    <location>
        <begin position="1"/>
        <end position="35"/>
    </location>
</feature>
<gene>
    <name evidence="5" type="ORF">RHSIM_RhsimUnG0238200</name>
</gene>
<evidence type="ECO:0000313" key="6">
    <source>
        <dbReference type="Proteomes" id="UP000626092"/>
    </source>
</evidence>
<dbReference type="InterPro" id="IPR001611">
    <property type="entry name" value="Leu-rich_rpt"/>
</dbReference>